<feature type="domain" description="Bacterial Ig" evidence="4">
    <location>
        <begin position="1116"/>
        <end position="1195"/>
    </location>
</feature>
<evidence type="ECO:0000313" key="6">
    <source>
        <dbReference type="Proteomes" id="UP000076825"/>
    </source>
</evidence>
<name>A0A157SG29_9BORD</name>
<feature type="domain" description="Bacterial Ig" evidence="4">
    <location>
        <begin position="843"/>
        <end position="924"/>
    </location>
</feature>
<dbReference type="GO" id="GO:0009279">
    <property type="term" value="C:cell outer membrane"/>
    <property type="evidence" value="ECO:0007669"/>
    <property type="project" value="TreeGrafter"/>
</dbReference>
<dbReference type="Pfam" id="PF11924">
    <property type="entry name" value="IAT_beta"/>
    <property type="match status" value="1"/>
</dbReference>
<evidence type="ECO:0000259" key="4">
    <source>
        <dbReference type="Pfam" id="PF17936"/>
    </source>
</evidence>
<proteinExistence type="inferred from homology"/>
<feature type="domain" description="Bacterial Ig" evidence="4">
    <location>
        <begin position="936"/>
        <end position="1014"/>
    </location>
</feature>
<dbReference type="PANTHER" id="PTHR39576:SF2">
    <property type="entry name" value="ATTACHING AND EFFACING PROTEIN HOMOLOG-RELATED"/>
    <property type="match status" value="1"/>
</dbReference>
<feature type="domain" description="Bacterial Ig" evidence="4">
    <location>
        <begin position="1203"/>
        <end position="1287"/>
    </location>
</feature>
<dbReference type="PANTHER" id="PTHR39576">
    <property type="entry name" value="ATTACHING AND EFFACING PROTEIN HOMOLOG-RELATED-RELATED"/>
    <property type="match status" value="1"/>
</dbReference>
<keyword evidence="6" id="KW-1185">Reference proteome</keyword>
<evidence type="ECO:0000256" key="2">
    <source>
        <dbReference type="SAM" id="MobiDB-lite"/>
    </source>
</evidence>
<dbReference type="PATRIC" id="fig|123899.6.peg.1777"/>
<dbReference type="Gene3D" id="2.60.40.10">
    <property type="entry name" value="Immunoglobulins"/>
    <property type="match status" value="14"/>
</dbReference>
<dbReference type="KEGG" id="btrm:SAMEA390648701789"/>
<dbReference type="STRING" id="123899.SAMEA3906487_01789"/>
<feature type="region of interest" description="Disordered" evidence="2">
    <location>
        <begin position="1204"/>
        <end position="1223"/>
    </location>
</feature>
<feature type="domain" description="Bacterial Ig" evidence="4">
    <location>
        <begin position="1384"/>
        <end position="1463"/>
    </location>
</feature>
<dbReference type="eggNOG" id="COG2911">
    <property type="taxonomic scope" value="Bacteria"/>
</dbReference>
<feature type="domain" description="Bacterial Ig" evidence="4">
    <location>
        <begin position="576"/>
        <end position="656"/>
    </location>
</feature>
<dbReference type="Proteomes" id="UP000076825">
    <property type="component" value="Chromosome 1"/>
</dbReference>
<evidence type="ECO:0000259" key="3">
    <source>
        <dbReference type="Pfam" id="PF11924"/>
    </source>
</evidence>
<feature type="domain" description="Bacterial Ig" evidence="4">
    <location>
        <begin position="1310"/>
        <end position="1377"/>
    </location>
</feature>
<organism evidence="5 6">
    <name type="scientific">Bordetella trematum</name>
    <dbReference type="NCBI Taxonomy" id="123899"/>
    <lineage>
        <taxon>Bacteria</taxon>
        <taxon>Pseudomonadati</taxon>
        <taxon>Pseudomonadota</taxon>
        <taxon>Betaproteobacteria</taxon>
        <taxon>Burkholderiales</taxon>
        <taxon>Alcaligenaceae</taxon>
        <taxon>Bordetella</taxon>
    </lineage>
</organism>
<feature type="domain" description="Bacterial Ig" evidence="4">
    <location>
        <begin position="663"/>
        <end position="747"/>
    </location>
</feature>
<dbReference type="EMBL" id="LT546645">
    <property type="protein sequence ID" value="SAI69432.1"/>
    <property type="molecule type" value="Genomic_DNA"/>
</dbReference>
<accession>A0A157SG29</accession>
<dbReference type="InterPro" id="IPR013783">
    <property type="entry name" value="Ig-like_fold"/>
</dbReference>
<dbReference type="Gene3D" id="2.40.160.160">
    <property type="entry name" value="Inverse autotransporter, beta-domain"/>
    <property type="match status" value="1"/>
</dbReference>
<feature type="domain" description="Bacterial Ig" evidence="4">
    <location>
        <begin position="1563"/>
        <end position="1641"/>
    </location>
</feature>
<evidence type="ECO:0000256" key="1">
    <source>
        <dbReference type="ARBA" id="ARBA00010116"/>
    </source>
</evidence>
<reference evidence="5 6" key="1">
    <citation type="submission" date="2016-04" db="EMBL/GenBank/DDBJ databases">
        <authorList>
            <consortium name="Pathogen Informatics"/>
        </authorList>
    </citation>
    <scope>NUCLEOTIDE SEQUENCE [LARGE SCALE GENOMIC DNA]</scope>
    <source>
        <strain evidence="5 6">H044680328</strain>
    </source>
</reference>
<feature type="domain" description="Bacterial Ig" evidence="4">
    <location>
        <begin position="753"/>
        <end position="833"/>
    </location>
</feature>
<gene>
    <name evidence="5" type="primary">bipA_1</name>
    <name evidence="5" type="ORF">SAMEA3906487_01789</name>
</gene>
<evidence type="ECO:0000313" key="5">
    <source>
        <dbReference type="EMBL" id="SAI69432.1"/>
    </source>
</evidence>
<dbReference type="InterPro" id="IPR051715">
    <property type="entry name" value="Intimin-Invasin_domain"/>
</dbReference>
<dbReference type="InterPro" id="IPR038177">
    <property type="entry name" value="IAT_beta_sf"/>
</dbReference>
<feature type="domain" description="Inverse autotransporter beta-domain" evidence="3">
    <location>
        <begin position="123"/>
        <end position="387"/>
    </location>
</feature>
<feature type="compositionally biased region" description="Polar residues" evidence="2">
    <location>
        <begin position="1211"/>
        <end position="1223"/>
    </location>
</feature>
<protein>
    <submittedName>
        <fullName evidence="5">Outer membrane ligand binding protein</fullName>
    </submittedName>
</protein>
<dbReference type="InterPro" id="IPR041498">
    <property type="entry name" value="Big_6"/>
</dbReference>
<dbReference type="InterPro" id="IPR024519">
    <property type="entry name" value="IAT_beta"/>
</dbReference>
<dbReference type="eggNOG" id="COG3170">
    <property type="taxonomic scope" value="Bacteria"/>
</dbReference>
<sequence length="1771" mass="185052">MARAAFGLAMKSGAVPRFMSYNVGGFVNRGMDHVIWPQARNAWLVVGEHAISRSRARRVLSSFLCLSVGAQACLPLAAWGQGAPVLARQRVDETPGGTSVLRQVAGEVQALARREADKGPGLDGDYLRRQGQAHFNQFLQGGVQAARDSDLPFLRHLQGDLRYDFDRGRTSLELQTIDEIYRQGPHSGLLQLGAHNQNERPTANVGAIYRREVLDGLLLGANAFVDYEFGKQHGRGSLGWEALAPQFSLHANLYFPLSAWKGAKRDGRREERPASGMDVGLKFRPAFLPGLELKASHFRWNGAGVDYFDNGRPQDRATGFKYGVQYRPVPLLSLGLEQDKVMGGARQTRVQLGVAINLSEPLSKQWRRDRPAPGFSPSRTALVERENRIVLNTRRKHVILPLSITQVSTHQVDGRLTVIGQTQPRATVTIRMPDGEPGSATADASGRYAYTSRRDQPSGNIVLRASNAEGDSSREVTYHYLDDVPLGDLQVEVVALLPQPADRALEVQGVTEPMADVRVSFPNGESVGVTADGKGHFRARSKRQVAQGQVTVQAVDPRTLKEARAALSYQPPEVIAPTTNEIVTHPDTGRVTLTGTAEPGTEVTVGFPDGSSRTVRVGATGSFTVTSERDVPAGMITVQATDTAGNRSPEVQHEYVDTVDKTAPAAPADTKVSTDTTSGRVTVTGSAEPAAHVTVTFPDGSNKRVQADAHGRYTVTSDADMPSGTISTRVTDAAGNSGPEARLEYVDTVDKTAPEAPADTKVSTDTTSGRVTVTGSTEPAAHVTVTFPDGSSKRVQAGADGRYTVTSDADMPSGAINTQVTDASGNKSPEVRHDYVDTVDKTAPAAPVAAAVTTDSASGRVTVSGTAEPGAEVRVSFPDGTSQTVKADAEGGYTVTSARDVPSGAIKVQATDASGNKSPEVRREYTDTVDKTPPVAPVASEVTTDSASGRVTVSGTAEPGAEVRVSFPDGTSQTVSADAAGGYTVISERDLPAGVIKVQATDASGNKSPEVRHEYVDTVDKTAPAAPADTKVSTDTTSGRVTVTGSTEPAAHVTVTFPDGSNKRVQADTHGRYTVTSDADVPSGVISTRVTDAAGNTGPELRHEYTDTVDKTPPAAPVAAGVTTDSVSGRVTVTGTAEPGAEVRVSFPDGTDQTVKVGAAGSYRVTSERDVPSGMITVQATDTAGNRSPETRHAYVDAVDKTAPDAPADTEVTTDPASGQVTVSGTAEPGAEVRVSFPDGTSKTVKAGATGSYTVVSDGDMPSGSITIRATDAAGNNSPEVMRTYTDLVDKTPPPVPTVADVVTDESSGRVTVSGTAEPGANVTVALPDGTRKTVKAGTTGGYTVVSDGDMSSGPIRIWATDAAGNNSPELMRTYTDLVDKTPPPAPKVADVATDETSGQVTVTGTAEPGAQVTVRFPDGTGKTVVAGADGAYRVTSEGDMVAGDITVSASDASGNKGPQVSKAYVDSVDKTPPPLVITAVTENLDTGQVTVRGDSEPGSRVTVTFSDGSSKTVVAGDDGAYTATSAGDLPSGSILARAVDEAGNSSAEARHAYVDTVDKTPPEEPSITSITTNATSGQVTVTGKAEPGADVAVTFPDNTSKKVKADTEGTYTATSDKDVPSGMVKVLATDAAGNEGEEIDQPYRDERKALSMGNIVSLLAEAGTFRPIEISRASATLAAYFDVIGVAKPLVRIEPVNPADANVRKLIDLLQVRLQGWRRGVKAGTMYLEKPAGTGPEGTVPPGDYAVNIIFTDPGIPEAQVVIPGVIRWS</sequence>
<comment type="similarity">
    <text evidence="1">Belongs to the intimin/invasin family.</text>
</comment>
<feature type="domain" description="Bacterial Ig" evidence="4">
    <location>
        <begin position="1023"/>
        <end position="1104"/>
    </location>
</feature>
<dbReference type="Pfam" id="PF17936">
    <property type="entry name" value="Big_6"/>
    <property type="match status" value="11"/>
</dbReference>